<proteinExistence type="predicted"/>
<dbReference type="InterPro" id="IPR021858">
    <property type="entry name" value="Fun_TF"/>
</dbReference>
<keyword evidence="5" id="KW-0804">Transcription</keyword>
<evidence type="ECO:0000256" key="6">
    <source>
        <dbReference type="ARBA" id="ARBA00023242"/>
    </source>
</evidence>
<evidence type="ECO:0000313" key="9">
    <source>
        <dbReference type="Proteomes" id="UP000775872"/>
    </source>
</evidence>
<reference evidence="8 9" key="2">
    <citation type="submission" date="2021-10" db="EMBL/GenBank/DDBJ databases">
        <authorList>
            <person name="Piombo E."/>
        </authorList>
    </citation>
    <scope>NUCLEOTIDE SEQUENCE [LARGE SCALE GENOMIC DNA]</scope>
</reference>
<organism evidence="8 9">
    <name type="scientific">Clonostachys solani</name>
    <dbReference type="NCBI Taxonomy" id="160281"/>
    <lineage>
        <taxon>Eukaryota</taxon>
        <taxon>Fungi</taxon>
        <taxon>Dikarya</taxon>
        <taxon>Ascomycota</taxon>
        <taxon>Pezizomycotina</taxon>
        <taxon>Sordariomycetes</taxon>
        <taxon>Hypocreomycetidae</taxon>
        <taxon>Hypocreales</taxon>
        <taxon>Bionectriaceae</taxon>
        <taxon>Clonostachys</taxon>
    </lineage>
</organism>
<sequence>MPLPGSSGRSLSHQDFVYFDYFRRTTAPSTDSIIPSNFWSEVLLQLAHTEPAIWHATNALGALHRRWELESAGMEVDGLIHNATTHYGKALSLAKDLNSPAKILALSLPLIASANMLGFWDESHIHILSAFKILAQDSGRTPDAQRMASTLTRMDIQSLTFGDVRTPYPYAEAAALRSINQAMINTDASIKSYSQASSTIFALVRQVTINYEIFFDGSIDEATYNSMFRELLEKTEQLERQLAKFEAEDVRLGNESAAIVIRIYHCWLRTVFKCTLDGLESRFDRHLGFLQRLITLSYAVMKQQHAPTSLQLSLEPALVAPLFGTANRCRHPALRRHGLKLLKEMNRHEGMWRSDGAALIVEEIIAIEEKGERGGGAGYDDEMLAGCKNYCALHAVQDEALAVSWDAWSSEGYEPPTNYSWLEIRPIPEERRVKAVMAAWRFESREMDIEFKMSSPNPEQRYGSSNYVTIKV</sequence>
<dbReference type="EMBL" id="CABFOC020000069">
    <property type="protein sequence ID" value="CAH0057004.1"/>
    <property type="molecule type" value="Genomic_DNA"/>
</dbReference>
<reference evidence="9" key="1">
    <citation type="submission" date="2019-06" db="EMBL/GenBank/DDBJ databases">
        <authorList>
            <person name="Broberg M."/>
        </authorList>
    </citation>
    <scope>NUCLEOTIDE SEQUENCE [LARGE SCALE GENOMIC DNA]</scope>
</reference>
<keyword evidence="4" id="KW-0238">DNA-binding</keyword>
<keyword evidence="2" id="KW-0862">Zinc</keyword>
<dbReference type="PANTHER" id="PTHR36206:SF13">
    <property type="entry name" value="TRANSCRIPTIONAL REGULATORY PROTEIN MOC3"/>
    <property type="match status" value="1"/>
</dbReference>
<dbReference type="PANTHER" id="PTHR36206">
    <property type="entry name" value="ASPERCRYPTIN BIOSYNTHESIS CLUSTER-SPECIFIC TRANSCRIPTION REGULATOR ATNN-RELATED"/>
    <property type="match status" value="1"/>
</dbReference>
<keyword evidence="1" id="KW-0479">Metal-binding</keyword>
<dbReference type="GO" id="GO:0003677">
    <property type="term" value="F:DNA binding"/>
    <property type="evidence" value="ECO:0007669"/>
    <property type="project" value="UniProtKB-KW"/>
</dbReference>
<evidence type="ECO:0000256" key="7">
    <source>
        <dbReference type="SAM" id="Coils"/>
    </source>
</evidence>
<keyword evidence="7" id="KW-0175">Coiled coil</keyword>
<gene>
    <name evidence="8" type="ORF">CSOL1703_00018242</name>
</gene>
<dbReference type="InterPro" id="IPR052360">
    <property type="entry name" value="Transcr_Regulatory_Proteins"/>
</dbReference>
<dbReference type="GO" id="GO:0046872">
    <property type="term" value="F:metal ion binding"/>
    <property type="evidence" value="ECO:0007669"/>
    <property type="project" value="UniProtKB-KW"/>
</dbReference>
<evidence type="ECO:0000313" key="8">
    <source>
        <dbReference type="EMBL" id="CAH0057004.1"/>
    </source>
</evidence>
<evidence type="ECO:0000256" key="4">
    <source>
        <dbReference type="ARBA" id="ARBA00023125"/>
    </source>
</evidence>
<dbReference type="Pfam" id="PF11951">
    <property type="entry name" value="Fungal_trans_2"/>
    <property type="match status" value="1"/>
</dbReference>
<evidence type="ECO:0000256" key="3">
    <source>
        <dbReference type="ARBA" id="ARBA00023015"/>
    </source>
</evidence>
<comment type="caution">
    <text evidence="8">The sequence shown here is derived from an EMBL/GenBank/DDBJ whole genome shotgun (WGS) entry which is preliminary data.</text>
</comment>
<evidence type="ECO:0000256" key="5">
    <source>
        <dbReference type="ARBA" id="ARBA00023163"/>
    </source>
</evidence>
<accession>A0A9N9ZK00</accession>
<evidence type="ECO:0000256" key="1">
    <source>
        <dbReference type="ARBA" id="ARBA00022723"/>
    </source>
</evidence>
<dbReference type="Proteomes" id="UP000775872">
    <property type="component" value="Unassembled WGS sequence"/>
</dbReference>
<keyword evidence="3" id="KW-0805">Transcription regulation</keyword>
<feature type="coiled-coil region" evidence="7">
    <location>
        <begin position="228"/>
        <end position="255"/>
    </location>
</feature>
<name>A0A9N9ZK00_9HYPO</name>
<dbReference type="OrthoDB" id="3598904at2759"/>
<protein>
    <submittedName>
        <fullName evidence="8">Uncharacterized protein</fullName>
    </submittedName>
</protein>
<dbReference type="AlphaFoldDB" id="A0A9N9ZK00"/>
<keyword evidence="6" id="KW-0539">Nucleus</keyword>
<keyword evidence="9" id="KW-1185">Reference proteome</keyword>
<evidence type="ECO:0000256" key="2">
    <source>
        <dbReference type="ARBA" id="ARBA00022833"/>
    </source>
</evidence>